<dbReference type="EMBL" id="JAZGQO010000004">
    <property type="protein sequence ID" value="KAK6187576.1"/>
    <property type="molecule type" value="Genomic_DNA"/>
</dbReference>
<comment type="caution">
    <text evidence="2">The sequence shown here is derived from an EMBL/GenBank/DDBJ whole genome shotgun (WGS) entry which is preliminary data.</text>
</comment>
<reference evidence="2 3" key="1">
    <citation type="submission" date="2024-01" db="EMBL/GenBank/DDBJ databases">
        <title>The genome of the rayed Mediterranean limpet Patella caerulea (Linnaeus, 1758).</title>
        <authorList>
            <person name="Anh-Thu Weber A."/>
            <person name="Halstead-Nussloch G."/>
        </authorList>
    </citation>
    <scope>NUCLEOTIDE SEQUENCE [LARGE SCALE GENOMIC DNA]</scope>
    <source>
        <strain evidence="2">AATW-2023a</strain>
        <tissue evidence="2">Whole specimen</tissue>
    </source>
</reference>
<evidence type="ECO:0000256" key="1">
    <source>
        <dbReference type="SAM" id="MobiDB-lite"/>
    </source>
</evidence>
<protein>
    <submittedName>
        <fullName evidence="2">Uncharacterized protein</fullName>
    </submittedName>
</protein>
<proteinExistence type="predicted"/>
<evidence type="ECO:0000313" key="3">
    <source>
        <dbReference type="Proteomes" id="UP001347796"/>
    </source>
</evidence>
<dbReference type="Proteomes" id="UP001347796">
    <property type="component" value="Unassembled WGS sequence"/>
</dbReference>
<sequence length="287" mass="32976">MLGWIKKRCRRRSDPVCDRLKYDEEMTQGKQGVSDYPVYFTIETAVTCPGSINIDDHVYEEINHSEKNDTSYDILREISSLTKRMEDEFGCKEQICPLCRCKHEQFCACVDPDKAATIPAIYELGTNPFYQKERRRSHAYYAANRPLPNLPRESPMNSDTVSHDDSSGFYESVGSDSDGSSDNQDYGYNLNTLNFHKNGVLPNGDDDDDENDYEEIDIKPKITQKRRHSLTSFPEIKSPRNIFQNAVKGKEPCLSTTTRRGPLFKPHRKKSRLSVLTLRRLSSKLDI</sequence>
<evidence type="ECO:0000313" key="2">
    <source>
        <dbReference type="EMBL" id="KAK6187576.1"/>
    </source>
</evidence>
<keyword evidence="3" id="KW-1185">Reference proteome</keyword>
<accession>A0AAN8K1R9</accession>
<gene>
    <name evidence="2" type="ORF">SNE40_005572</name>
</gene>
<dbReference type="AlphaFoldDB" id="A0AAN8K1R9"/>
<name>A0AAN8K1R9_PATCE</name>
<feature type="region of interest" description="Disordered" evidence="1">
    <location>
        <begin position="142"/>
        <end position="185"/>
    </location>
</feature>
<organism evidence="2 3">
    <name type="scientific">Patella caerulea</name>
    <name type="common">Rayed Mediterranean limpet</name>
    <dbReference type="NCBI Taxonomy" id="87958"/>
    <lineage>
        <taxon>Eukaryota</taxon>
        <taxon>Metazoa</taxon>
        <taxon>Spiralia</taxon>
        <taxon>Lophotrochozoa</taxon>
        <taxon>Mollusca</taxon>
        <taxon>Gastropoda</taxon>
        <taxon>Patellogastropoda</taxon>
        <taxon>Patelloidea</taxon>
        <taxon>Patellidae</taxon>
        <taxon>Patella</taxon>
    </lineage>
</organism>
<feature type="compositionally biased region" description="Low complexity" evidence="1">
    <location>
        <begin position="172"/>
        <end position="182"/>
    </location>
</feature>